<dbReference type="InterPro" id="IPR017592">
    <property type="entry name" value="Pilus_assmbl_Flp-typ_CpaB"/>
</dbReference>
<keyword evidence="2" id="KW-0472">Membrane</keyword>
<reference evidence="4 5" key="1">
    <citation type="submission" date="2016-10" db="EMBL/GenBank/DDBJ databases">
        <authorList>
            <person name="de Groot N.N."/>
        </authorList>
    </citation>
    <scope>NUCLEOTIDE SEQUENCE [LARGE SCALE GENOMIC DNA]</scope>
    <source>
        <strain evidence="4 5">DSM 25927</strain>
    </source>
</reference>
<organism evidence="4 5">
    <name type="scientific">Solimonas aquatica</name>
    <dbReference type="NCBI Taxonomy" id="489703"/>
    <lineage>
        <taxon>Bacteria</taxon>
        <taxon>Pseudomonadati</taxon>
        <taxon>Pseudomonadota</taxon>
        <taxon>Gammaproteobacteria</taxon>
        <taxon>Nevskiales</taxon>
        <taxon>Nevskiaceae</taxon>
        <taxon>Solimonas</taxon>
    </lineage>
</organism>
<evidence type="ECO:0000259" key="3">
    <source>
        <dbReference type="PROSITE" id="PS50844"/>
    </source>
</evidence>
<dbReference type="EMBL" id="FOFS01000025">
    <property type="protein sequence ID" value="SER23988.1"/>
    <property type="molecule type" value="Genomic_DNA"/>
</dbReference>
<dbReference type="PROSITE" id="PS50844">
    <property type="entry name" value="AFP_LIKE"/>
    <property type="match status" value="1"/>
</dbReference>
<feature type="transmembrane region" description="Helical" evidence="2">
    <location>
        <begin position="12"/>
        <end position="33"/>
    </location>
</feature>
<proteinExistence type="predicted"/>
<protein>
    <submittedName>
        <fullName evidence="4">Pilus assembly protein CpaB</fullName>
    </submittedName>
</protein>
<evidence type="ECO:0000256" key="1">
    <source>
        <dbReference type="SAM" id="MobiDB-lite"/>
    </source>
</evidence>
<dbReference type="SMART" id="SM00858">
    <property type="entry name" value="SAF"/>
    <property type="match status" value="1"/>
</dbReference>
<accession>A0A1H9MK45</accession>
<dbReference type="NCBIfam" id="TIGR03177">
    <property type="entry name" value="pilus_cpaB"/>
    <property type="match status" value="1"/>
</dbReference>
<dbReference type="InterPro" id="IPR013974">
    <property type="entry name" value="SAF"/>
</dbReference>
<dbReference type="InterPro" id="IPR006190">
    <property type="entry name" value="SAF_AFP_Neu5Ac"/>
</dbReference>
<feature type="region of interest" description="Disordered" evidence="1">
    <location>
        <begin position="266"/>
        <end position="288"/>
    </location>
</feature>
<sequence length="288" mass="30404">MLERVPKLGRTGIVLIVALGVGVLSALSARYYFKARIAAIDAEANQRVVSVVVAKTALHKGDVLSRKTLAVRSIPRQYAHLTAVSPDEFQHIDGERIAYDLEAGEAVLWGLLESKRAPTFSARIAEGRRAVTVPVDEINSISGLLEPGDTIDLIVSFEQQGKVRAVPLLQGVKVMATGQRSVDDPKTGEAREYETVTLDTTPEEARAVILAREGGHITALLRNPDDVPGPSSSSDLNAWLYGKPAAAGRSNSVPVLYGGGASLSSSALNAGVPDASEKGASHPEAAKP</sequence>
<dbReference type="Pfam" id="PF16976">
    <property type="entry name" value="RcpC"/>
    <property type="match status" value="1"/>
</dbReference>
<keyword evidence="2" id="KW-1133">Transmembrane helix</keyword>
<dbReference type="AlphaFoldDB" id="A0A1H9MK45"/>
<evidence type="ECO:0000313" key="4">
    <source>
        <dbReference type="EMBL" id="SER23988.1"/>
    </source>
</evidence>
<keyword evidence="5" id="KW-1185">Reference proteome</keyword>
<dbReference type="STRING" id="489703.SAMN04488038_1257"/>
<dbReference type="Proteomes" id="UP000199233">
    <property type="component" value="Unassembled WGS sequence"/>
</dbReference>
<dbReference type="Pfam" id="PF08666">
    <property type="entry name" value="SAF"/>
    <property type="match status" value="1"/>
</dbReference>
<feature type="domain" description="AFP-like" evidence="3">
    <location>
        <begin position="51"/>
        <end position="115"/>
    </location>
</feature>
<feature type="compositionally biased region" description="Basic and acidic residues" evidence="1">
    <location>
        <begin position="275"/>
        <end position="288"/>
    </location>
</feature>
<evidence type="ECO:0000313" key="5">
    <source>
        <dbReference type="Proteomes" id="UP000199233"/>
    </source>
</evidence>
<dbReference type="OrthoDB" id="2037472at2"/>
<dbReference type="InterPro" id="IPR031571">
    <property type="entry name" value="RcpC_dom"/>
</dbReference>
<gene>
    <name evidence="4" type="ORF">SAMN04488038_1257</name>
</gene>
<evidence type="ECO:0000256" key="2">
    <source>
        <dbReference type="SAM" id="Phobius"/>
    </source>
</evidence>
<name>A0A1H9MK45_9GAMM</name>
<keyword evidence="2" id="KW-0812">Transmembrane</keyword>